<organism evidence="2">
    <name type="scientific">Nitratidesulfovibrio vulgaris (strain DSM 19637 / Miyazaki F)</name>
    <name type="common">Desulfovibrio vulgaris</name>
    <dbReference type="NCBI Taxonomy" id="883"/>
    <lineage>
        <taxon>Bacteria</taxon>
        <taxon>Pseudomonadati</taxon>
        <taxon>Thermodesulfobacteriota</taxon>
        <taxon>Desulfovibrionia</taxon>
        <taxon>Desulfovibrionales</taxon>
        <taxon>Desulfovibrionaceae</taxon>
        <taxon>Nitratidesulfovibrio</taxon>
    </lineage>
</organism>
<gene>
    <name evidence="2" type="ordered locus">DvMF_1061</name>
</gene>
<reference evidence="2" key="1">
    <citation type="submission" date="2008-10" db="EMBL/GenBank/DDBJ databases">
        <title>Complete sequence of Desulfovibrio vulgaris str. 'Miyazaki F'.</title>
        <authorList>
            <person name="Lucas S."/>
            <person name="Copeland A."/>
            <person name="Lapidus A."/>
            <person name="Glavina del Rio T."/>
            <person name="Dalin E."/>
            <person name="Tice H."/>
            <person name="Bruce D."/>
            <person name="Goodwin L."/>
            <person name="Pitluck S."/>
            <person name="Sims D."/>
            <person name="Brettin T."/>
            <person name="Detter J.C."/>
            <person name="Han C."/>
            <person name="Larimer F."/>
            <person name="Land M."/>
            <person name="Hauser L."/>
            <person name="Kyrpides N."/>
            <person name="Mikhailova N."/>
            <person name="Hazen T.C."/>
            <person name="Richardson P."/>
        </authorList>
    </citation>
    <scope>NUCLEOTIDE SEQUENCE</scope>
    <source>
        <strain evidence="2">Miyazaki F</strain>
    </source>
</reference>
<dbReference type="KEGG" id="dvm:DvMF_1061"/>
<dbReference type="InterPro" id="IPR019094">
    <property type="entry name" value="Phage_SP-beta_YorD"/>
</dbReference>
<name>B8DPV8_NITV9</name>
<feature type="domain" description="Bacteriophage SP-beta YorD" evidence="1">
    <location>
        <begin position="6"/>
        <end position="62"/>
    </location>
</feature>
<accession>B8DPV8</accession>
<proteinExistence type="predicted"/>
<dbReference type="Pfam" id="PF09636">
    <property type="entry name" value="XkdW"/>
    <property type="match status" value="1"/>
</dbReference>
<dbReference type="STRING" id="883.DvMF_1061"/>
<evidence type="ECO:0000313" key="2">
    <source>
        <dbReference type="EMBL" id="ACL08015.1"/>
    </source>
</evidence>
<dbReference type="AlphaFoldDB" id="B8DPV8"/>
<dbReference type="HOGENOM" id="CLU_2232276_0_0_7"/>
<evidence type="ECO:0000259" key="1">
    <source>
        <dbReference type="Pfam" id="PF09636"/>
    </source>
</evidence>
<dbReference type="InterPro" id="IPR035950">
    <property type="entry name" value="XkdW-like_sf"/>
</dbReference>
<protein>
    <recommendedName>
        <fullName evidence="1">Bacteriophage SP-beta YorD domain-containing protein</fullName>
    </recommendedName>
</protein>
<dbReference type="EMBL" id="CP001197">
    <property type="protein sequence ID" value="ACL08015.1"/>
    <property type="molecule type" value="Genomic_DNA"/>
</dbReference>
<sequence length="105" mass="11641">MKNMRMHEALCRLYPHAPEGAWELACGPQTDWDVAIAAWRLEEAPPTQEALDALYVALAEEDAAPRPTEPEPLDLNTITYAQADAIIRAESVEDLRLAMLDVLGL</sequence>
<dbReference type="OrthoDB" id="9847757at2"/>
<dbReference type="SUPFAM" id="SSF159865">
    <property type="entry name" value="XkdW-like"/>
    <property type="match status" value="1"/>
</dbReference>